<proteinExistence type="predicted"/>
<dbReference type="Proteomes" id="UP000014760">
    <property type="component" value="Unassembled WGS sequence"/>
</dbReference>
<organism evidence="2">
    <name type="scientific">Capitella teleta</name>
    <name type="common">Polychaete worm</name>
    <dbReference type="NCBI Taxonomy" id="283909"/>
    <lineage>
        <taxon>Eukaryota</taxon>
        <taxon>Metazoa</taxon>
        <taxon>Spiralia</taxon>
        <taxon>Lophotrochozoa</taxon>
        <taxon>Annelida</taxon>
        <taxon>Polychaeta</taxon>
        <taxon>Sedentaria</taxon>
        <taxon>Scolecida</taxon>
        <taxon>Capitellidae</taxon>
        <taxon>Capitella</taxon>
    </lineage>
</organism>
<evidence type="ECO:0000313" key="3">
    <source>
        <dbReference type="EnsemblMetazoa" id="CapteP192215"/>
    </source>
</evidence>
<sequence length="294" mass="32966">MAGGSAREKDDCVWRKDVKDLQRFLVGIFINFFCFFLFGLIGNSLTSGLTSFDEFSECVRKKESNKESSLLRQVLFRGISPCVDCRSNYPVIIPSYPWATSLPLTRRMMRDFMVPVEDGSPQKRQLLEGDMRWGSRSANDDVSGRNFVIKREPGTRDSGCSNPASNATVYSYWHSATAEVSKVTCERNWRSAETVPLPTDHCQPFGPSGLLAEQTKMNLAGNLRGSESETMHQQTTLASCRQNDCAASASFKDKIFSSRSYNFGVKENIPHDEASNSSFSSGKIENLRFNNRSH</sequence>
<gene>
    <name evidence="2" type="ORF">CAPTEDRAFT_192215</name>
</gene>
<reference evidence="2 4" key="2">
    <citation type="journal article" date="2013" name="Nature">
        <title>Insights into bilaterian evolution from three spiralian genomes.</title>
        <authorList>
            <person name="Simakov O."/>
            <person name="Marletaz F."/>
            <person name="Cho S.J."/>
            <person name="Edsinger-Gonzales E."/>
            <person name="Havlak P."/>
            <person name="Hellsten U."/>
            <person name="Kuo D.H."/>
            <person name="Larsson T."/>
            <person name="Lv J."/>
            <person name="Arendt D."/>
            <person name="Savage R."/>
            <person name="Osoegawa K."/>
            <person name="de Jong P."/>
            <person name="Grimwood J."/>
            <person name="Chapman J.A."/>
            <person name="Shapiro H."/>
            <person name="Aerts A."/>
            <person name="Otillar R.P."/>
            <person name="Terry A.Y."/>
            <person name="Boore J.L."/>
            <person name="Grigoriev I.V."/>
            <person name="Lindberg D.R."/>
            <person name="Seaver E.C."/>
            <person name="Weisblat D.A."/>
            <person name="Putnam N.H."/>
            <person name="Rokhsar D.S."/>
        </authorList>
    </citation>
    <scope>NUCLEOTIDE SEQUENCE</scope>
    <source>
        <strain evidence="2 4">I ESC-2004</strain>
    </source>
</reference>
<evidence type="ECO:0000256" key="1">
    <source>
        <dbReference type="SAM" id="Phobius"/>
    </source>
</evidence>
<evidence type="ECO:0000313" key="4">
    <source>
        <dbReference type="Proteomes" id="UP000014760"/>
    </source>
</evidence>
<keyword evidence="4" id="KW-1185">Reference proteome</keyword>
<dbReference type="HOGENOM" id="CLU_947449_0_0_1"/>
<dbReference type="EnsemblMetazoa" id="CapteT192215">
    <property type="protein sequence ID" value="CapteP192215"/>
    <property type="gene ID" value="CapteG192215"/>
</dbReference>
<dbReference type="EMBL" id="KB309013">
    <property type="protein sequence ID" value="ELT95783.1"/>
    <property type="molecule type" value="Genomic_DNA"/>
</dbReference>
<dbReference type="AlphaFoldDB" id="R7TPH2"/>
<protein>
    <submittedName>
        <fullName evidence="2 3">Uncharacterized protein</fullName>
    </submittedName>
</protein>
<reference evidence="4" key="1">
    <citation type="submission" date="2012-12" db="EMBL/GenBank/DDBJ databases">
        <authorList>
            <person name="Hellsten U."/>
            <person name="Grimwood J."/>
            <person name="Chapman J.A."/>
            <person name="Shapiro H."/>
            <person name="Aerts A."/>
            <person name="Otillar R.P."/>
            <person name="Terry A.Y."/>
            <person name="Boore J.L."/>
            <person name="Simakov O."/>
            <person name="Marletaz F."/>
            <person name="Cho S.-J."/>
            <person name="Edsinger-Gonzales E."/>
            <person name="Havlak P."/>
            <person name="Kuo D.-H."/>
            <person name="Larsson T."/>
            <person name="Lv J."/>
            <person name="Arendt D."/>
            <person name="Savage R."/>
            <person name="Osoegawa K."/>
            <person name="de Jong P."/>
            <person name="Lindberg D.R."/>
            <person name="Seaver E.C."/>
            <person name="Weisblat D.A."/>
            <person name="Putnam N.H."/>
            <person name="Grigoriev I.V."/>
            <person name="Rokhsar D.S."/>
        </authorList>
    </citation>
    <scope>NUCLEOTIDE SEQUENCE</scope>
    <source>
        <strain evidence="4">I ESC-2004</strain>
    </source>
</reference>
<reference evidence="3" key="3">
    <citation type="submission" date="2015-06" db="UniProtKB">
        <authorList>
            <consortium name="EnsemblMetazoa"/>
        </authorList>
    </citation>
    <scope>IDENTIFICATION</scope>
</reference>
<keyword evidence="1" id="KW-0472">Membrane</keyword>
<keyword evidence="1" id="KW-1133">Transmembrane helix</keyword>
<accession>R7TPH2</accession>
<feature type="transmembrane region" description="Helical" evidence="1">
    <location>
        <begin position="24"/>
        <end position="42"/>
    </location>
</feature>
<evidence type="ECO:0000313" key="2">
    <source>
        <dbReference type="EMBL" id="ELT95783.1"/>
    </source>
</evidence>
<dbReference type="EMBL" id="AMQN01011670">
    <property type="status" value="NOT_ANNOTATED_CDS"/>
    <property type="molecule type" value="Genomic_DNA"/>
</dbReference>
<name>R7TPH2_CAPTE</name>
<keyword evidence="1" id="KW-0812">Transmembrane</keyword>